<organism evidence="12 13">
    <name type="scientific">Papaver atlanticum</name>
    <dbReference type="NCBI Taxonomy" id="357466"/>
    <lineage>
        <taxon>Eukaryota</taxon>
        <taxon>Viridiplantae</taxon>
        <taxon>Streptophyta</taxon>
        <taxon>Embryophyta</taxon>
        <taxon>Tracheophyta</taxon>
        <taxon>Spermatophyta</taxon>
        <taxon>Magnoliopsida</taxon>
        <taxon>Ranunculales</taxon>
        <taxon>Papaveraceae</taxon>
        <taxon>Papaveroideae</taxon>
        <taxon>Papaver</taxon>
    </lineage>
</organism>
<keyword evidence="6" id="KW-0677">Repeat</keyword>
<dbReference type="PANTHER" id="PTHR48009">
    <property type="entry name" value="LEUCINE-RICH REPEAT (LRR) FAMILY PROTEIN"/>
    <property type="match status" value="1"/>
</dbReference>
<dbReference type="FunFam" id="3.80.10.10:FF:000383">
    <property type="entry name" value="Leucine-rich repeat receptor protein kinase EMS1"/>
    <property type="match status" value="1"/>
</dbReference>
<dbReference type="Pfam" id="PF08263">
    <property type="entry name" value="LRRNT_2"/>
    <property type="match status" value="1"/>
</dbReference>
<sequence>MDMKLLPQRHNSFNFMSSILLLVCSLTFIISYMCMDVNCLVTINGDNESNDRVALLAFKNEITQDPPGILSSWDNSNSSLHFCEWGGVTCSRRHPSRVTGLYLNSQRLVGSISPHIGNLSFLKILNLNNNSLNGEIPQQMGRLSRLQGLDLSNNSLEGEIPHNISGCSNLRYLYIVNNLLMGRIPNEIGFYLPRLAFLSLRGNKLSGHIPASLGNLSSSLVQLYLDYNNLEGRIPGTLSQLTKLKLLALESNRLSGFQNLVGLATLFLDSNLLTGSIPTGIGNLQNLGILHLRFNKLSGIIPSSFGNLTKLFELDLRHNKLTGLVPSSLGYCEFLQKLFLGNNRLSGSIPEQVFELPSLSGVLGLSNNSLTGSLPVEVERIEEITDSRLLLDVEGEHHSGSTRDTRRQIMSRIIQIGVKCSSELPTDRSCMNEVSVDLQALKDQLQGVEM</sequence>
<evidence type="ECO:0000256" key="5">
    <source>
        <dbReference type="ARBA" id="ARBA00022729"/>
    </source>
</evidence>
<keyword evidence="13" id="KW-1185">Reference proteome</keyword>
<dbReference type="SUPFAM" id="SSF52047">
    <property type="entry name" value="RNI-like"/>
    <property type="match status" value="1"/>
</dbReference>
<proteinExistence type="predicted"/>
<feature type="transmembrane region" description="Helical" evidence="10">
    <location>
        <begin position="12"/>
        <end position="33"/>
    </location>
</feature>
<accession>A0AAD4XZI2</accession>
<evidence type="ECO:0000313" key="13">
    <source>
        <dbReference type="Proteomes" id="UP001202328"/>
    </source>
</evidence>
<dbReference type="InterPro" id="IPR003591">
    <property type="entry name" value="Leu-rich_rpt_typical-subtyp"/>
</dbReference>
<dbReference type="Proteomes" id="UP001202328">
    <property type="component" value="Unassembled WGS sequence"/>
</dbReference>
<dbReference type="Gene3D" id="3.80.10.10">
    <property type="entry name" value="Ribonuclease Inhibitor"/>
    <property type="match status" value="2"/>
</dbReference>
<dbReference type="GO" id="GO:0005886">
    <property type="term" value="C:plasma membrane"/>
    <property type="evidence" value="ECO:0007669"/>
    <property type="project" value="UniProtKB-SubCell"/>
</dbReference>
<keyword evidence="8 10" id="KW-0472">Membrane</keyword>
<keyword evidence="5" id="KW-0732">Signal</keyword>
<dbReference type="InterPro" id="IPR032675">
    <property type="entry name" value="LRR_dom_sf"/>
</dbReference>
<dbReference type="FunFam" id="3.80.10.10:FF:000565">
    <property type="entry name" value="Leucine-rich repeat receptor-like kinase protein FLORAL ORGAN NUMBER1"/>
    <property type="match status" value="1"/>
</dbReference>
<comment type="subcellular location">
    <subcellularLocation>
        <location evidence="1">Cell membrane</location>
    </subcellularLocation>
</comment>
<dbReference type="PRINTS" id="PR00019">
    <property type="entry name" value="LEURICHRPT"/>
</dbReference>
<keyword evidence="2" id="KW-1003">Cell membrane</keyword>
<name>A0AAD4XZI2_9MAGN</name>
<dbReference type="Pfam" id="PF13855">
    <property type="entry name" value="LRR_8"/>
    <property type="match status" value="2"/>
</dbReference>
<evidence type="ECO:0000256" key="9">
    <source>
        <dbReference type="ARBA" id="ARBA00023180"/>
    </source>
</evidence>
<evidence type="ECO:0000256" key="8">
    <source>
        <dbReference type="ARBA" id="ARBA00023136"/>
    </source>
</evidence>
<dbReference type="AlphaFoldDB" id="A0AAD4XZI2"/>
<feature type="domain" description="Leucine-rich repeat-containing N-terminal plant-type" evidence="11">
    <location>
        <begin position="49"/>
        <end position="91"/>
    </location>
</feature>
<evidence type="ECO:0000259" key="11">
    <source>
        <dbReference type="Pfam" id="PF08263"/>
    </source>
</evidence>
<dbReference type="Pfam" id="PF00560">
    <property type="entry name" value="LRR_1"/>
    <property type="match status" value="2"/>
</dbReference>
<dbReference type="InterPro" id="IPR013210">
    <property type="entry name" value="LRR_N_plant-typ"/>
</dbReference>
<keyword evidence="7 10" id="KW-1133">Transmembrane helix</keyword>
<keyword evidence="3" id="KW-0433">Leucine-rich repeat</keyword>
<evidence type="ECO:0000256" key="1">
    <source>
        <dbReference type="ARBA" id="ARBA00004236"/>
    </source>
</evidence>
<dbReference type="InterPro" id="IPR053213">
    <property type="entry name" value="RLP29"/>
</dbReference>
<dbReference type="EMBL" id="JAJJMB010000931">
    <property type="protein sequence ID" value="KAI3960458.1"/>
    <property type="molecule type" value="Genomic_DNA"/>
</dbReference>
<evidence type="ECO:0000256" key="10">
    <source>
        <dbReference type="SAM" id="Phobius"/>
    </source>
</evidence>
<protein>
    <recommendedName>
        <fullName evidence="11">Leucine-rich repeat-containing N-terminal plant-type domain-containing protein</fullName>
    </recommendedName>
</protein>
<evidence type="ECO:0000256" key="7">
    <source>
        <dbReference type="ARBA" id="ARBA00022989"/>
    </source>
</evidence>
<dbReference type="InterPro" id="IPR001611">
    <property type="entry name" value="Leu-rich_rpt"/>
</dbReference>
<evidence type="ECO:0000256" key="4">
    <source>
        <dbReference type="ARBA" id="ARBA00022692"/>
    </source>
</evidence>
<dbReference type="PANTHER" id="PTHR48009:SF16">
    <property type="entry name" value="LEUCINE-RICH REPEAT-CONTAINING N-TERMINAL PLANT-TYPE DOMAIN-CONTAINING PROTEIN"/>
    <property type="match status" value="1"/>
</dbReference>
<keyword evidence="9" id="KW-0325">Glycoprotein</keyword>
<dbReference type="FunFam" id="3.80.10.10:FF:000041">
    <property type="entry name" value="LRR receptor-like serine/threonine-protein kinase ERECTA"/>
    <property type="match status" value="1"/>
</dbReference>
<gene>
    <name evidence="12" type="ORF">MKW98_002957</name>
</gene>
<reference evidence="12" key="1">
    <citation type="submission" date="2022-04" db="EMBL/GenBank/DDBJ databases">
        <title>A functionally conserved STORR gene fusion in Papaver species that diverged 16.8 million years ago.</title>
        <authorList>
            <person name="Catania T."/>
        </authorList>
    </citation>
    <scope>NUCLEOTIDE SEQUENCE</scope>
    <source>
        <strain evidence="12">S-188037</strain>
    </source>
</reference>
<dbReference type="SMART" id="SM00369">
    <property type="entry name" value="LRR_TYP"/>
    <property type="match status" value="7"/>
</dbReference>
<evidence type="ECO:0000256" key="2">
    <source>
        <dbReference type="ARBA" id="ARBA00022475"/>
    </source>
</evidence>
<evidence type="ECO:0000256" key="6">
    <source>
        <dbReference type="ARBA" id="ARBA00022737"/>
    </source>
</evidence>
<keyword evidence="4 10" id="KW-0812">Transmembrane</keyword>
<evidence type="ECO:0000313" key="12">
    <source>
        <dbReference type="EMBL" id="KAI3960458.1"/>
    </source>
</evidence>
<comment type="caution">
    <text evidence="12">The sequence shown here is derived from an EMBL/GenBank/DDBJ whole genome shotgun (WGS) entry which is preliminary data.</text>
</comment>
<evidence type="ECO:0000256" key="3">
    <source>
        <dbReference type="ARBA" id="ARBA00022614"/>
    </source>
</evidence>